<sequence length="148" mass="15485">MTEPTPESVPLRYDHLPATHFIHRAAMRTITTPAGSGVDAIVEIDVTDETTNGAGGLQGGMVATLIDCAAGSAVRHHVGLDSGFATQDLAIHYLAALRHGPARAIARMRKVGGRAVVVQVDVVDMGDSERLCALGTATFALLGERRSS</sequence>
<dbReference type="AlphaFoldDB" id="A0A6J7LSK5"/>
<dbReference type="InterPro" id="IPR006683">
    <property type="entry name" value="Thioestr_dom"/>
</dbReference>
<dbReference type="EMBL" id="CAFBOL010000001">
    <property type="protein sequence ID" value="CAB4970385.1"/>
    <property type="molecule type" value="Genomic_DNA"/>
</dbReference>
<dbReference type="Gene3D" id="3.10.129.10">
    <property type="entry name" value="Hotdog Thioesterase"/>
    <property type="match status" value="1"/>
</dbReference>
<evidence type="ECO:0000313" key="7">
    <source>
        <dbReference type="EMBL" id="CAB4846906.1"/>
    </source>
</evidence>
<evidence type="ECO:0000313" key="8">
    <source>
        <dbReference type="EMBL" id="CAB4939071.1"/>
    </source>
</evidence>
<dbReference type="PANTHER" id="PTHR21660">
    <property type="entry name" value="THIOESTERASE SUPERFAMILY MEMBER-RELATED"/>
    <property type="match status" value="1"/>
</dbReference>
<feature type="domain" description="Thioesterase" evidence="3">
    <location>
        <begin position="59"/>
        <end position="126"/>
    </location>
</feature>
<evidence type="ECO:0000313" key="6">
    <source>
        <dbReference type="EMBL" id="CAB4826957.1"/>
    </source>
</evidence>
<dbReference type="EMBL" id="CAFAAV010000141">
    <property type="protein sequence ID" value="CAB4826957.1"/>
    <property type="molecule type" value="Genomic_DNA"/>
</dbReference>
<dbReference type="Pfam" id="PF03061">
    <property type="entry name" value="4HBT"/>
    <property type="match status" value="1"/>
</dbReference>
<accession>A0A6J7LSK5</accession>
<evidence type="ECO:0000313" key="9">
    <source>
        <dbReference type="EMBL" id="CAB4970385.1"/>
    </source>
</evidence>
<protein>
    <submittedName>
        <fullName evidence="9">Unannotated protein</fullName>
    </submittedName>
</protein>
<dbReference type="GO" id="GO:0047617">
    <property type="term" value="F:fatty acyl-CoA hydrolase activity"/>
    <property type="evidence" value="ECO:0007669"/>
    <property type="project" value="InterPro"/>
</dbReference>
<gene>
    <name evidence="5" type="ORF">UFOPK2656_01806</name>
    <name evidence="6" type="ORF">UFOPK3099_01756</name>
    <name evidence="7" type="ORF">UFOPK3267_00365</name>
    <name evidence="8" type="ORF">UFOPK3651_02019</name>
    <name evidence="9" type="ORF">UFOPK3931_00057</name>
    <name evidence="4" type="ORF">UFOPK4189_01894</name>
</gene>
<comment type="similarity">
    <text evidence="1">Belongs to the thioesterase PaaI family.</text>
</comment>
<organism evidence="9">
    <name type="scientific">freshwater metagenome</name>
    <dbReference type="NCBI Taxonomy" id="449393"/>
    <lineage>
        <taxon>unclassified sequences</taxon>
        <taxon>metagenomes</taxon>
        <taxon>ecological metagenomes</taxon>
    </lineage>
</organism>
<evidence type="ECO:0000313" key="5">
    <source>
        <dbReference type="EMBL" id="CAB4726488.1"/>
    </source>
</evidence>
<dbReference type="NCBIfam" id="TIGR00369">
    <property type="entry name" value="unchar_dom_1"/>
    <property type="match status" value="1"/>
</dbReference>
<dbReference type="EMBL" id="CAFBIY010000012">
    <property type="protein sequence ID" value="CAB4846906.1"/>
    <property type="molecule type" value="Genomic_DNA"/>
</dbReference>
<dbReference type="EMBL" id="CAESGF010000010">
    <property type="protein sequence ID" value="CAB4364127.1"/>
    <property type="molecule type" value="Genomic_DNA"/>
</dbReference>
<dbReference type="EMBL" id="CAFBMT010000011">
    <property type="protein sequence ID" value="CAB4939071.1"/>
    <property type="molecule type" value="Genomic_DNA"/>
</dbReference>
<dbReference type="EMBL" id="CAEZYF010000010">
    <property type="protein sequence ID" value="CAB4726488.1"/>
    <property type="molecule type" value="Genomic_DNA"/>
</dbReference>
<evidence type="ECO:0000256" key="2">
    <source>
        <dbReference type="ARBA" id="ARBA00022801"/>
    </source>
</evidence>
<evidence type="ECO:0000256" key="1">
    <source>
        <dbReference type="ARBA" id="ARBA00008324"/>
    </source>
</evidence>
<name>A0A6J7LSK5_9ZZZZ</name>
<dbReference type="InterPro" id="IPR029069">
    <property type="entry name" value="HotDog_dom_sf"/>
</dbReference>
<proteinExistence type="inferred from homology"/>
<dbReference type="InterPro" id="IPR003736">
    <property type="entry name" value="PAAI_dom"/>
</dbReference>
<dbReference type="CDD" id="cd03443">
    <property type="entry name" value="PaaI_thioesterase"/>
    <property type="match status" value="1"/>
</dbReference>
<keyword evidence="2" id="KW-0378">Hydrolase</keyword>
<evidence type="ECO:0000313" key="4">
    <source>
        <dbReference type="EMBL" id="CAB4364127.1"/>
    </source>
</evidence>
<dbReference type="InterPro" id="IPR039298">
    <property type="entry name" value="ACOT13"/>
</dbReference>
<dbReference type="PANTHER" id="PTHR21660:SF1">
    <property type="entry name" value="ACYL-COENZYME A THIOESTERASE 13"/>
    <property type="match status" value="1"/>
</dbReference>
<dbReference type="SUPFAM" id="SSF54637">
    <property type="entry name" value="Thioesterase/thiol ester dehydrase-isomerase"/>
    <property type="match status" value="1"/>
</dbReference>
<evidence type="ECO:0000259" key="3">
    <source>
        <dbReference type="Pfam" id="PF03061"/>
    </source>
</evidence>
<reference evidence="9" key="1">
    <citation type="submission" date="2020-05" db="EMBL/GenBank/DDBJ databases">
        <authorList>
            <person name="Chiriac C."/>
            <person name="Salcher M."/>
            <person name="Ghai R."/>
            <person name="Kavagutti S V."/>
        </authorList>
    </citation>
    <scope>NUCLEOTIDE SEQUENCE</scope>
</reference>